<dbReference type="InterPro" id="IPR015720">
    <property type="entry name" value="Emp24-like"/>
</dbReference>
<feature type="compositionally biased region" description="Polar residues" evidence="7">
    <location>
        <begin position="933"/>
        <end position="965"/>
    </location>
</feature>
<feature type="region of interest" description="Disordered" evidence="7">
    <location>
        <begin position="853"/>
        <end position="1147"/>
    </location>
</feature>
<dbReference type="PANTHER" id="PTHR22811">
    <property type="entry name" value="TRANSMEMBRANE EMP24 DOMAIN-CONTAINING PROTEIN"/>
    <property type="match status" value="1"/>
</dbReference>
<dbReference type="Proteomes" id="UP001153461">
    <property type="component" value="Unassembled WGS sequence"/>
</dbReference>
<feature type="compositionally biased region" description="Polar residues" evidence="7">
    <location>
        <begin position="675"/>
        <end position="685"/>
    </location>
</feature>
<dbReference type="GO" id="GO:0016020">
    <property type="term" value="C:membrane"/>
    <property type="evidence" value="ECO:0007669"/>
    <property type="project" value="UniProtKB-SubCell"/>
</dbReference>
<feature type="domain" description="GOLD" evidence="8">
    <location>
        <begin position="1281"/>
        <end position="1485"/>
    </location>
</feature>
<feature type="region of interest" description="Disordered" evidence="7">
    <location>
        <begin position="825"/>
        <end position="844"/>
    </location>
</feature>
<evidence type="ECO:0000313" key="9">
    <source>
        <dbReference type="EMBL" id="CAG7962430.1"/>
    </source>
</evidence>
<feature type="region of interest" description="Disordered" evidence="7">
    <location>
        <begin position="396"/>
        <end position="504"/>
    </location>
</feature>
<accession>A0A9W4HBU6</accession>
<evidence type="ECO:0000256" key="4">
    <source>
        <dbReference type="ARBA" id="ARBA00022729"/>
    </source>
</evidence>
<comment type="similarity">
    <text evidence="2">Belongs to the EMP24/GP25L family.</text>
</comment>
<dbReference type="InterPro" id="IPR009038">
    <property type="entry name" value="GOLD_dom"/>
</dbReference>
<feature type="compositionally biased region" description="Polar residues" evidence="7">
    <location>
        <begin position="593"/>
        <end position="616"/>
    </location>
</feature>
<keyword evidence="6" id="KW-0472">Membrane</keyword>
<evidence type="ECO:0000256" key="1">
    <source>
        <dbReference type="ARBA" id="ARBA00004479"/>
    </source>
</evidence>
<evidence type="ECO:0000259" key="8">
    <source>
        <dbReference type="SMART" id="SM01190"/>
    </source>
</evidence>
<feature type="compositionally biased region" description="Basic and acidic residues" evidence="7">
    <location>
        <begin position="1098"/>
        <end position="1112"/>
    </location>
</feature>
<feature type="compositionally biased region" description="Polar residues" evidence="7">
    <location>
        <begin position="1022"/>
        <end position="1040"/>
    </location>
</feature>
<feature type="compositionally biased region" description="Low complexity" evidence="7">
    <location>
        <begin position="780"/>
        <end position="795"/>
    </location>
</feature>
<reference evidence="9" key="1">
    <citation type="submission" date="2021-07" db="EMBL/GenBank/DDBJ databases">
        <authorList>
            <person name="Branca A.L. A."/>
        </authorList>
    </citation>
    <scope>NUCLEOTIDE SEQUENCE</scope>
</reference>
<feature type="compositionally biased region" description="Polar residues" evidence="7">
    <location>
        <begin position="1159"/>
        <end position="1198"/>
    </location>
</feature>
<keyword evidence="4" id="KW-0732">Signal</keyword>
<protein>
    <recommendedName>
        <fullName evidence="8">GOLD domain-containing protein</fullName>
    </recommendedName>
</protein>
<feature type="compositionally biased region" description="Low complexity" evidence="7">
    <location>
        <begin position="1041"/>
        <end position="1054"/>
    </location>
</feature>
<evidence type="ECO:0000256" key="7">
    <source>
        <dbReference type="SAM" id="MobiDB-lite"/>
    </source>
</evidence>
<feature type="compositionally biased region" description="Polar residues" evidence="7">
    <location>
        <begin position="1055"/>
        <end position="1065"/>
    </location>
</feature>
<feature type="region of interest" description="Disordered" evidence="7">
    <location>
        <begin position="1159"/>
        <end position="1229"/>
    </location>
</feature>
<evidence type="ECO:0000256" key="6">
    <source>
        <dbReference type="ARBA" id="ARBA00023136"/>
    </source>
</evidence>
<comment type="caution">
    <text evidence="9">The sequence shown here is derived from an EMBL/GenBank/DDBJ whole genome shotgun (WGS) entry which is preliminary data.</text>
</comment>
<feature type="compositionally biased region" description="Polar residues" evidence="7">
    <location>
        <begin position="895"/>
        <end position="909"/>
    </location>
</feature>
<dbReference type="SMART" id="SM01190">
    <property type="entry name" value="EMP24_GP25L"/>
    <property type="match status" value="1"/>
</dbReference>
<sequence length="1539" mass="166791">MQSIKVPDFLDTGAASRSRSPSVVSTDSQFSRVNLMSPPSVNPAPAFISPSAASEIISADQEFNAADFVAEDEETGAGATALVTPAALSLLNGFLDNLLFNILASSKSTQLACLRPAMAEVLKPRLAKEVVASAEEELSEYMGGADDEQTEFRGGQEPGGDFDLVRSWKLTRLRCMVYTRLGDMEEDDEDEFIAQDRLGETDGAPRRFTSHVDNITPAASIFLTSIIEYIGERALVIAGETSRSRLSAQLNNGGDELNGSGERKRIDRLVVEDLDMEKLALNATLGRLWRTWRQRRRGTTLSRTLSRESFRPRGYSLANSRKSSIVTIEEPVTPREPLPVANSPRFDPATVPLPMSDYDVQEIEVPGYIGDQDGEVQTMQAVIAHKVRPRSLMVFSSPSLVPKSPGSVNSSPVSASAIEPGKSFRHVRTRSLPNEAPTINPAEEEPESPTDHPSPTASEKKQLETMYEDDESAEYVDAAETTTPGIAVTTEHEKTPAEASENTRMSILHEEEEDTPPVSEMVASLRAIAQDEDAMTDQSNSARVSIVSLGDRPNQKDPEVIEGTGLCEKPKLTSTIQRPKRQSSKDVGLLNARSISEQTSDSGMQAVGESQPSTQGVEITPAPPAPPIEAVTSSIDHDATDDQNNMATTTTPPTQPSEAYTETSTSKSLPVDITRPTSSSGNSQRSKTRPRPAPLEVTASNRSSPASASASAVERAAVQRMSRPSTSTSSSIITKTRRSGSFGSARENARPVTAGSTTSHVSSKLKGLMARPLGESGSPRMRSSSETSRASGSVDSVDDDIADLDKLINSDETIHYTLTPRSVREMTLPDMPSRSVPRSETAGVSDLAEFLNTAVPPGEEKHRPQASVSSKATGEMTPISHTRSIESPKHIPLTTRLTNMSSTSRSSKIGQARDARISPSDSTRDFAEFMRSTGPTSGPNEPKTSISAESTQPVRPPSTLSTASRGNRPKLQARSAETGGSQTSDLIDFIREGPPMPAGAHRIPRTVAPFRNTIDSDDLHLDNTTSNSFVSTGNGSTPNKSLASLGSRSGLLDSNQNNATASGSATDFDEPQPVRKQRRAPDPYAIDDDDDDALLEELLEKEQNPKPKREEESLMDFLRSAPPPPPSEQTPQPFAISAPASNGLSGASGMKARLLRTSQNSLRTQNAPTKVQSNYSAKVGQERNTGTMPSISNRQTDTGDLADFLRNTGPPPAPNRSSTPMGSKSKDGGFSRFFARRKKVSSTASIRVYNRQFHAATMGTSPITLRAILSFLFVFVQLASALKFDLVATSGGGKNERCIRNFVSKDQLVVVTAIVGGSKGDGQKVNIHVCGLFLDVDGISSLIKDAMGNEYGRPKDVVGETRQLFTSPADTAFDVCFENQLVGHNTIQNPSRPIELDVDIGADARDWNSIQTQEKLKPVETDLRRIEEMVADVVTEMEYLRAREQRLRDTNESTNERVKWFAFGTMGMLIGLGAWQVVYLRAYFRYVELWLWLKLEMVTDYLVLADLSTSSRFTSPWNGCIFDGSLFGFAAVALQILLL</sequence>
<evidence type="ECO:0000313" key="10">
    <source>
        <dbReference type="Proteomes" id="UP001153461"/>
    </source>
</evidence>
<proteinExistence type="inferred from homology"/>
<organism evidence="9 10">
    <name type="scientific">Penicillium nalgiovense</name>
    <dbReference type="NCBI Taxonomy" id="60175"/>
    <lineage>
        <taxon>Eukaryota</taxon>
        <taxon>Fungi</taxon>
        <taxon>Dikarya</taxon>
        <taxon>Ascomycota</taxon>
        <taxon>Pezizomycotina</taxon>
        <taxon>Eurotiomycetes</taxon>
        <taxon>Eurotiomycetidae</taxon>
        <taxon>Eurotiales</taxon>
        <taxon>Aspergillaceae</taxon>
        <taxon>Penicillium</taxon>
    </lineage>
</organism>
<dbReference type="Pfam" id="PF01105">
    <property type="entry name" value="EMP24_GP25L"/>
    <property type="match status" value="1"/>
</dbReference>
<feature type="compositionally biased region" description="Acidic residues" evidence="7">
    <location>
        <begin position="1085"/>
        <end position="1097"/>
    </location>
</feature>
<feature type="compositionally biased region" description="Basic and acidic residues" evidence="7">
    <location>
        <begin position="911"/>
        <end position="928"/>
    </location>
</feature>
<gene>
    <name evidence="9" type="ORF">PNAL_LOCUS804</name>
</gene>
<comment type="subcellular location">
    <subcellularLocation>
        <location evidence="1">Membrane</location>
        <topology evidence="1">Single-pass type I membrane protein</topology>
    </subcellularLocation>
</comment>
<evidence type="ECO:0000256" key="3">
    <source>
        <dbReference type="ARBA" id="ARBA00022692"/>
    </source>
</evidence>
<name>A0A9W4HBU6_PENNA</name>
<feature type="compositionally biased region" description="Low complexity" evidence="7">
    <location>
        <begin position="699"/>
        <end position="734"/>
    </location>
</feature>
<dbReference type="EMBL" id="CAJVNV010000022">
    <property type="protein sequence ID" value="CAG7962430.1"/>
    <property type="molecule type" value="Genomic_DNA"/>
</dbReference>
<keyword evidence="5" id="KW-1133">Transmembrane helix</keyword>
<feature type="compositionally biased region" description="Polar residues" evidence="7">
    <location>
        <begin position="642"/>
        <end position="668"/>
    </location>
</feature>
<dbReference type="OrthoDB" id="5382203at2759"/>
<evidence type="ECO:0000256" key="5">
    <source>
        <dbReference type="ARBA" id="ARBA00022989"/>
    </source>
</evidence>
<evidence type="ECO:0000256" key="2">
    <source>
        <dbReference type="ARBA" id="ARBA00007104"/>
    </source>
</evidence>
<keyword evidence="3" id="KW-0812">Transmembrane</keyword>
<feature type="region of interest" description="Disordered" evidence="7">
    <location>
        <begin position="546"/>
        <end position="799"/>
    </location>
</feature>